<evidence type="ECO:0000313" key="1">
    <source>
        <dbReference type="EMBL" id="KAK1116926.1"/>
    </source>
</evidence>
<dbReference type="AlphaFoldDB" id="A0AA40FEA0"/>
<gene>
    <name evidence="1" type="ORF">K0M31_017143</name>
</gene>
<evidence type="ECO:0000313" key="2">
    <source>
        <dbReference type="Proteomes" id="UP001177670"/>
    </source>
</evidence>
<accession>A0AA40FEA0</accession>
<organism evidence="1 2">
    <name type="scientific">Melipona bicolor</name>
    <dbReference type="NCBI Taxonomy" id="60889"/>
    <lineage>
        <taxon>Eukaryota</taxon>
        <taxon>Metazoa</taxon>
        <taxon>Ecdysozoa</taxon>
        <taxon>Arthropoda</taxon>
        <taxon>Hexapoda</taxon>
        <taxon>Insecta</taxon>
        <taxon>Pterygota</taxon>
        <taxon>Neoptera</taxon>
        <taxon>Endopterygota</taxon>
        <taxon>Hymenoptera</taxon>
        <taxon>Apocrita</taxon>
        <taxon>Aculeata</taxon>
        <taxon>Apoidea</taxon>
        <taxon>Anthophila</taxon>
        <taxon>Apidae</taxon>
        <taxon>Melipona</taxon>
    </lineage>
</organism>
<keyword evidence="2" id="KW-1185">Reference proteome</keyword>
<sequence>MTVRNAQETENGTCGKIASYSSAYRYYIDSRWRPCMDNNRDALRKDAPSLGDVSSSGGGVFPWQVSDTQVRDESNDSGGRLEGGMRSVQRAASATNFCNLLPLAYFSRGLSAGEPPRRRKRLETAANPPLRHLISFAKRVSNIYRGAFTVDCEARRPNFAFHSVTATVLTGIARFPAAIYAALGIPPKIDRAEFRARETTLGLLAEIYTGNNF</sequence>
<proteinExistence type="predicted"/>
<dbReference type="Proteomes" id="UP001177670">
    <property type="component" value="Unassembled WGS sequence"/>
</dbReference>
<comment type="caution">
    <text evidence="1">The sequence shown here is derived from an EMBL/GenBank/DDBJ whole genome shotgun (WGS) entry which is preliminary data.</text>
</comment>
<dbReference type="EMBL" id="JAHYIQ010000059">
    <property type="protein sequence ID" value="KAK1116926.1"/>
    <property type="molecule type" value="Genomic_DNA"/>
</dbReference>
<protein>
    <submittedName>
        <fullName evidence="1">Uncharacterized protein</fullName>
    </submittedName>
</protein>
<reference evidence="1" key="1">
    <citation type="submission" date="2021-10" db="EMBL/GenBank/DDBJ databases">
        <title>Melipona bicolor Genome sequencing and assembly.</title>
        <authorList>
            <person name="Araujo N.S."/>
            <person name="Arias M.C."/>
        </authorList>
    </citation>
    <scope>NUCLEOTIDE SEQUENCE</scope>
    <source>
        <strain evidence="1">USP_2M_L1-L4_2017</strain>
        <tissue evidence="1">Whole body</tissue>
    </source>
</reference>
<name>A0AA40FEA0_9HYME</name>